<comment type="caution">
    <text evidence="1">The sequence shown here is derived from an EMBL/GenBank/DDBJ whole genome shotgun (WGS) entry which is preliminary data.</text>
</comment>
<organism evidence="1 2">
    <name type="scientific">Daphnia magna</name>
    <dbReference type="NCBI Taxonomy" id="35525"/>
    <lineage>
        <taxon>Eukaryota</taxon>
        <taxon>Metazoa</taxon>
        <taxon>Ecdysozoa</taxon>
        <taxon>Arthropoda</taxon>
        <taxon>Crustacea</taxon>
        <taxon>Branchiopoda</taxon>
        <taxon>Diplostraca</taxon>
        <taxon>Cladocera</taxon>
        <taxon>Anomopoda</taxon>
        <taxon>Daphniidae</taxon>
        <taxon>Daphnia</taxon>
    </lineage>
</organism>
<gene>
    <name evidence="1" type="ORF">OUZ56_011848</name>
</gene>
<evidence type="ECO:0000313" key="1">
    <source>
        <dbReference type="EMBL" id="KAK4006690.1"/>
    </source>
</evidence>
<dbReference type="EMBL" id="JAOYFB010000002">
    <property type="protein sequence ID" value="KAK4006690.1"/>
    <property type="molecule type" value="Genomic_DNA"/>
</dbReference>
<accession>A0ABQ9Z1B6</accession>
<keyword evidence="2" id="KW-1185">Reference proteome</keyword>
<name>A0ABQ9Z1B6_9CRUS</name>
<evidence type="ECO:0000313" key="2">
    <source>
        <dbReference type="Proteomes" id="UP001234178"/>
    </source>
</evidence>
<sequence>MTNLKGEVPLAMAGCHWLQFTGRLLRGRMLKLIPEKTCNEKYSKPFQESLVVVLVSIRELAPPIAGGVSHFYSSRLQA</sequence>
<dbReference type="Proteomes" id="UP001234178">
    <property type="component" value="Unassembled WGS sequence"/>
</dbReference>
<proteinExistence type="predicted"/>
<protein>
    <submittedName>
        <fullName evidence="1">Uncharacterized protein</fullName>
    </submittedName>
</protein>
<reference evidence="1 2" key="1">
    <citation type="journal article" date="2023" name="Nucleic Acids Res.">
        <title>The hologenome of Daphnia magna reveals possible DNA methylation and microbiome-mediated evolution of the host genome.</title>
        <authorList>
            <person name="Chaturvedi A."/>
            <person name="Li X."/>
            <person name="Dhandapani V."/>
            <person name="Marshall H."/>
            <person name="Kissane S."/>
            <person name="Cuenca-Cambronero M."/>
            <person name="Asole G."/>
            <person name="Calvet F."/>
            <person name="Ruiz-Romero M."/>
            <person name="Marangio P."/>
            <person name="Guigo R."/>
            <person name="Rago D."/>
            <person name="Mirbahai L."/>
            <person name="Eastwood N."/>
            <person name="Colbourne J.K."/>
            <person name="Zhou J."/>
            <person name="Mallon E."/>
            <person name="Orsini L."/>
        </authorList>
    </citation>
    <scope>NUCLEOTIDE SEQUENCE [LARGE SCALE GENOMIC DNA]</scope>
    <source>
        <strain evidence="1">LRV0_1</strain>
    </source>
</reference>